<reference evidence="5 6" key="1">
    <citation type="submission" date="2018-01" db="EMBL/GenBank/DDBJ databases">
        <title>The draft genome sequence of Cohaesibacter sp. H1304.</title>
        <authorList>
            <person name="Wang N.-N."/>
            <person name="Du Z.-J."/>
        </authorList>
    </citation>
    <scope>NUCLEOTIDE SEQUENCE [LARGE SCALE GENOMIC DNA]</scope>
    <source>
        <strain evidence="5 6">H1304</strain>
    </source>
</reference>
<dbReference type="Proteomes" id="UP000234881">
    <property type="component" value="Unassembled WGS sequence"/>
</dbReference>
<dbReference type="InterPro" id="IPR052200">
    <property type="entry name" value="Protoporphyrinogen_IX_DH"/>
</dbReference>
<evidence type="ECO:0000256" key="1">
    <source>
        <dbReference type="ARBA" id="ARBA00001917"/>
    </source>
</evidence>
<keyword evidence="3" id="KW-0288">FMN</keyword>
<evidence type="ECO:0000313" key="5">
    <source>
        <dbReference type="EMBL" id="PLW75606.1"/>
    </source>
</evidence>
<dbReference type="Pfam" id="PF12724">
    <property type="entry name" value="Flavodoxin_5"/>
    <property type="match status" value="1"/>
</dbReference>
<dbReference type="GO" id="GO:0070819">
    <property type="term" value="F:menaquinone-dependent protoporphyrinogen oxidase activity"/>
    <property type="evidence" value="ECO:0007669"/>
    <property type="project" value="TreeGrafter"/>
</dbReference>
<dbReference type="PANTHER" id="PTHR38030">
    <property type="entry name" value="PROTOPORPHYRINOGEN IX DEHYDROGENASE [MENAQUINONE]"/>
    <property type="match status" value="1"/>
</dbReference>
<comment type="caution">
    <text evidence="5">The sequence shown here is derived from an EMBL/GenBank/DDBJ whole genome shotgun (WGS) entry which is preliminary data.</text>
</comment>
<keyword evidence="2" id="KW-0285">Flavoprotein</keyword>
<proteinExistence type="predicted"/>
<name>A0A2N5XM39_9HYPH</name>
<keyword evidence="6" id="KW-1185">Reference proteome</keyword>
<dbReference type="GO" id="GO:0006783">
    <property type="term" value="P:heme biosynthetic process"/>
    <property type="evidence" value="ECO:0007669"/>
    <property type="project" value="TreeGrafter"/>
</dbReference>
<dbReference type="InterPro" id="IPR008254">
    <property type="entry name" value="Flavodoxin/NO_synth"/>
</dbReference>
<dbReference type="SUPFAM" id="SSF52218">
    <property type="entry name" value="Flavoproteins"/>
    <property type="match status" value="1"/>
</dbReference>
<dbReference type="GO" id="GO:0009055">
    <property type="term" value="F:electron transfer activity"/>
    <property type="evidence" value="ECO:0007669"/>
    <property type="project" value="InterPro"/>
</dbReference>
<gene>
    <name evidence="5" type="ORF">C0081_18305</name>
</gene>
<organism evidence="5 6">
    <name type="scientific">Cohaesibacter celericrescens</name>
    <dbReference type="NCBI Taxonomy" id="2067669"/>
    <lineage>
        <taxon>Bacteria</taxon>
        <taxon>Pseudomonadati</taxon>
        <taxon>Pseudomonadota</taxon>
        <taxon>Alphaproteobacteria</taxon>
        <taxon>Hyphomicrobiales</taxon>
        <taxon>Cohaesibacteraceae</taxon>
    </lineage>
</organism>
<evidence type="ECO:0000256" key="2">
    <source>
        <dbReference type="ARBA" id="ARBA00022630"/>
    </source>
</evidence>
<evidence type="ECO:0000313" key="6">
    <source>
        <dbReference type="Proteomes" id="UP000234881"/>
    </source>
</evidence>
<dbReference type="RefSeq" id="WP_101535308.1">
    <property type="nucleotide sequence ID" value="NZ_PKUQ01000047.1"/>
</dbReference>
<dbReference type="GO" id="GO:0010181">
    <property type="term" value="F:FMN binding"/>
    <property type="evidence" value="ECO:0007669"/>
    <property type="project" value="InterPro"/>
</dbReference>
<dbReference type="AlphaFoldDB" id="A0A2N5XM39"/>
<dbReference type="Gene3D" id="3.40.50.360">
    <property type="match status" value="1"/>
</dbReference>
<dbReference type="NCBIfam" id="NF008316">
    <property type="entry name" value="PRK11104.1"/>
    <property type="match status" value="1"/>
</dbReference>
<feature type="domain" description="Flavodoxin-like" evidence="4">
    <location>
        <begin position="4"/>
        <end position="141"/>
    </location>
</feature>
<sequence>MPKITIVFASQDGQTASIARQIALHLVNYSIEVEVINLAAGPPDGAVLDESDVVVVAAAIRYGHPLATAERFLSCNAARLVQMPLVMLSINLTARKPDKRSYETSVYLRKWVQRHKLAPVLTASIAGKLDYPNYRWFDRVMIQLIMRMTEGPTDPTTCIEFTDWQQVNDLADEIATLV</sequence>
<dbReference type="EMBL" id="PKUQ01000047">
    <property type="protein sequence ID" value="PLW75606.1"/>
    <property type="molecule type" value="Genomic_DNA"/>
</dbReference>
<accession>A0A2N5XM39</accession>
<dbReference type="PANTHER" id="PTHR38030:SF2">
    <property type="entry name" value="PROTOPORPHYRINOGEN IX DEHYDROGENASE [QUINONE]"/>
    <property type="match status" value="1"/>
</dbReference>
<protein>
    <submittedName>
        <fullName evidence="5">Menaquinone-dependent protoporphyrinogen IX dehydrogenase</fullName>
    </submittedName>
</protein>
<evidence type="ECO:0000256" key="3">
    <source>
        <dbReference type="ARBA" id="ARBA00022643"/>
    </source>
</evidence>
<dbReference type="InterPro" id="IPR026816">
    <property type="entry name" value="Flavodoxin_dom"/>
</dbReference>
<dbReference type="InterPro" id="IPR001226">
    <property type="entry name" value="Flavodoxin_CS"/>
</dbReference>
<dbReference type="InterPro" id="IPR029039">
    <property type="entry name" value="Flavoprotein-like_sf"/>
</dbReference>
<dbReference type="OrthoDB" id="9795729at2"/>
<dbReference type="PROSITE" id="PS50902">
    <property type="entry name" value="FLAVODOXIN_LIKE"/>
    <property type="match status" value="1"/>
</dbReference>
<comment type="cofactor">
    <cofactor evidence="1">
        <name>FMN</name>
        <dbReference type="ChEBI" id="CHEBI:58210"/>
    </cofactor>
</comment>
<evidence type="ECO:0000259" key="4">
    <source>
        <dbReference type="PROSITE" id="PS50902"/>
    </source>
</evidence>
<dbReference type="PROSITE" id="PS00201">
    <property type="entry name" value="FLAVODOXIN"/>
    <property type="match status" value="1"/>
</dbReference>